<dbReference type="AlphaFoldDB" id="A0A1I6FZ88"/>
<dbReference type="EMBL" id="FOYT01000001">
    <property type="protein sequence ID" value="SFR35157.1"/>
    <property type="molecule type" value="Genomic_DNA"/>
</dbReference>
<accession>A0A1I6FZ88</accession>
<dbReference type="InterPro" id="IPR058421">
    <property type="entry name" value="DUF8108_C"/>
</dbReference>
<feature type="transmembrane region" description="Helical" evidence="1">
    <location>
        <begin position="28"/>
        <end position="45"/>
    </location>
</feature>
<keyword evidence="4" id="KW-1185">Reference proteome</keyword>
<protein>
    <recommendedName>
        <fullName evidence="2">DUF8108 domain-containing protein</fullName>
    </recommendedName>
</protein>
<organism evidence="3 4">
    <name type="scientific">Halogeometricum rufum</name>
    <dbReference type="NCBI Taxonomy" id="553469"/>
    <lineage>
        <taxon>Archaea</taxon>
        <taxon>Methanobacteriati</taxon>
        <taxon>Methanobacteriota</taxon>
        <taxon>Stenosarchaea group</taxon>
        <taxon>Halobacteria</taxon>
        <taxon>Halobacteriales</taxon>
        <taxon>Haloferacaceae</taxon>
        <taxon>Halogeometricum</taxon>
    </lineage>
</organism>
<evidence type="ECO:0000313" key="4">
    <source>
        <dbReference type="Proteomes" id="UP000198531"/>
    </source>
</evidence>
<dbReference type="RefSeq" id="WP_089803949.1">
    <property type="nucleotide sequence ID" value="NZ_FOYT01000001.1"/>
</dbReference>
<dbReference type="Pfam" id="PF26413">
    <property type="entry name" value="DUF8108"/>
    <property type="match status" value="1"/>
</dbReference>
<dbReference type="STRING" id="553469.SAMN04487947_0275"/>
<name>A0A1I6FZ88_9EURY</name>
<keyword evidence="1" id="KW-0472">Membrane</keyword>
<dbReference type="Proteomes" id="UP000198531">
    <property type="component" value="Unassembled WGS sequence"/>
</dbReference>
<evidence type="ECO:0000313" key="3">
    <source>
        <dbReference type="EMBL" id="SFR35157.1"/>
    </source>
</evidence>
<sequence length="125" mass="13234">MRLRTELLVAVAVFVALGALARTPAGRFVLPLVSLAVLGGMAYLLTRDPAYARTTVGARTRLLDSREDGADDGRDGGVAPGRAACIDCGAPATTTRRFVREFVVLGVPLVLLDDGTNRYCDDCLP</sequence>
<reference evidence="4" key="1">
    <citation type="submission" date="2016-10" db="EMBL/GenBank/DDBJ databases">
        <authorList>
            <person name="Varghese N."/>
            <person name="Submissions S."/>
        </authorList>
    </citation>
    <scope>NUCLEOTIDE SEQUENCE [LARGE SCALE GENOMIC DNA]</scope>
    <source>
        <strain evidence="4">CGMCC 1.7736</strain>
    </source>
</reference>
<keyword evidence="1" id="KW-0812">Transmembrane</keyword>
<proteinExistence type="predicted"/>
<gene>
    <name evidence="3" type="ORF">SAMN04487947_0275</name>
</gene>
<dbReference type="OrthoDB" id="293468at2157"/>
<keyword evidence="1" id="KW-1133">Transmembrane helix</keyword>
<evidence type="ECO:0000259" key="2">
    <source>
        <dbReference type="Pfam" id="PF26413"/>
    </source>
</evidence>
<evidence type="ECO:0000256" key="1">
    <source>
        <dbReference type="SAM" id="Phobius"/>
    </source>
</evidence>
<feature type="domain" description="DUF8108" evidence="2">
    <location>
        <begin position="50"/>
        <end position="124"/>
    </location>
</feature>